<comment type="similarity">
    <text evidence="1">Belongs to the peptidase S13 family.</text>
</comment>
<evidence type="ECO:0000256" key="2">
    <source>
        <dbReference type="ARBA" id="ARBA00022801"/>
    </source>
</evidence>
<evidence type="ECO:0000313" key="5">
    <source>
        <dbReference type="Proteomes" id="UP000185604"/>
    </source>
</evidence>
<evidence type="ECO:0000313" key="4">
    <source>
        <dbReference type="EMBL" id="OLF87033.1"/>
    </source>
</evidence>
<dbReference type="RefSeq" id="WP_075213306.1">
    <property type="nucleotide sequence ID" value="NZ_AP023088.1"/>
</dbReference>
<feature type="chain" id="PRO_5030967240" evidence="3">
    <location>
        <begin position="28"/>
        <end position="490"/>
    </location>
</feature>
<dbReference type="SUPFAM" id="SSF56601">
    <property type="entry name" value="beta-lactamase/transpeptidase-like"/>
    <property type="match status" value="1"/>
</dbReference>
<gene>
    <name evidence="4" type="ORF">B4121_4482</name>
</gene>
<accession>A0A7Z1B0N9</accession>
<keyword evidence="2" id="KW-0378">Hydrolase</keyword>
<dbReference type="Gene3D" id="3.40.710.10">
    <property type="entry name" value="DD-peptidase/beta-lactamase superfamily"/>
    <property type="match status" value="1"/>
</dbReference>
<dbReference type="PANTHER" id="PTHR30023">
    <property type="entry name" value="D-ALANYL-D-ALANINE CARBOXYPEPTIDASE"/>
    <property type="match status" value="1"/>
</dbReference>
<feature type="signal peptide" evidence="3">
    <location>
        <begin position="1"/>
        <end position="27"/>
    </location>
</feature>
<sequence>MKKNMKLCLCMMMIFVLTLAGSIDGLAAVEKGAGLKEQIDQLLKTEPDLKGALAGISVRSAESGKMIYGHMGDTRMRPASNLKLLTAAAAFSVLGEDYTFPTEVMTDGARSASTLKGSLYLKGKGDPTLLKADFQQMAKALRKQGITVIRGDLVGDDSWYDEVRYSPDLSWSDEDAYYGAQISALTASPNEDYDAGTVIIDVNPDGKTGKKPVVSLTPQTNHVKIENGAKTVAADGKKDITIKREHGGNTIQIKGTIPQGASRVRQWVAVWESSEYALDLFKQALQQQGIRILGKTKTGKAPKKARRITAHQSMPLSELMIPFMKLSNNGHGETLIKEMGKAASREGSWDQGLEVLNKELQGFGMDTEKIVLRDGSGISHINLISADQITKLLYSVQEEKWFPSFARSLPVAGESDRMVGGTLRNRLKDPALKGKVRAKTGSLSTVSTLSGYIDTASGKTLIFSILLNQLVDDEKGKDIEDKIVQILASS</sequence>
<dbReference type="GO" id="GO:0004185">
    <property type="term" value="F:serine-type carboxypeptidase activity"/>
    <property type="evidence" value="ECO:0007669"/>
    <property type="project" value="InterPro"/>
</dbReference>
<keyword evidence="4" id="KW-0121">Carboxypeptidase</keyword>
<reference evidence="4 5" key="1">
    <citation type="journal article" date="2016" name="Front. Microbiol.">
        <title>High-Level Heat Resistance of Spores of Bacillus amyloliquefaciens and Bacillus licheniformis Results from the Presence of a spoVA Operon in a Tn1546 Transposon.</title>
        <authorList>
            <person name="Berendsen E.M."/>
            <person name="Koning R.A."/>
            <person name="Boekhorst J."/>
            <person name="de Jong A."/>
            <person name="Kuipers O.P."/>
            <person name="Wells-Bennik M.H."/>
        </authorList>
    </citation>
    <scope>NUCLEOTIDE SEQUENCE [LARGE SCALE GENOMIC DNA]</scope>
    <source>
        <strain evidence="4 5">B4121</strain>
    </source>
</reference>
<dbReference type="AlphaFoldDB" id="A0A7Z1B0N9"/>
<dbReference type="GO" id="GO:0006508">
    <property type="term" value="P:proteolysis"/>
    <property type="evidence" value="ECO:0007669"/>
    <property type="project" value="InterPro"/>
</dbReference>
<dbReference type="Pfam" id="PF02113">
    <property type="entry name" value="Peptidase_S13"/>
    <property type="match status" value="1"/>
</dbReference>
<dbReference type="PRINTS" id="PR00922">
    <property type="entry name" value="DADACBPTASE3"/>
</dbReference>
<protein>
    <submittedName>
        <fullName evidence="4">D-alanyl-D-alanine carboxypeptidase</fullName>
    </submittedName>
</protein>
<name>A0A7Z1B0N9_9BACI</name>
<dbReference type="Proteomes" id="UP000185604">
    <property type="component" value="Unassembled WGS sequence"/>
</dbReference>
<proteinExistence type="inferred from homology"/>
<evidence type="ECO:0000256" key="1">
    <source>
        <dbReference type="ARBA" id="ARBA00006096"/>
    </source>
</evidence>
<dbReference type="NCBIfam" id="TIGR00666">
    <property type="entry name" value="PBP4"/>
    <property type="match status" value="1"/>
</dbReference>
<evidence type="ECO:0000256" key="3">
    <source>
        <dbReference type="SAM" id="SignalP"/>
    </source>
</evidence>
<dbReference type="PANTHER" id="PTHR30023:SF0">
    <property type="entry name" value="PENICILLIN-SENSITIVE CARBOXYPEPTIDASE A"/>
    <property type="match status" value="1"/>
</dbReference>
<dbReference type="InterPro" id="IPR012338">
    <property type="entry name" value="Beta-lactam/transpept-like"/>
</dbReference>
<comment type="caution">
    <text evidence="4">The sequence shown here is derived from an EMBL/GenBank/DDBJ whole genome shotgun (WGS) entry which is preliminary data.</text>
</comment>
<organism evidence="4 5">
    <name type="scientific">Bacillus paralicheniformis</name>
    <dbReference type="NCBI Taxonomy" id="1648923"/>
    <lineage>
        <taxon>Bacteria</taxon>
        <taxon>Bacillati</taxon>
        <taxon>Bacillota</taxon>
        <taxon>Bacilli</taxon>
        <taxon>Bacillales</taxon>
        <taxon>Bacillaceae</taxon>
        <taxon>Bacillus</taxon>
    </lineage>
</organism>
<dbReference type="GO" id="GO:0000270">
    <property type="term" value="P:peptidoglycan metabolic process"/>
    <property type="evidence" value="ECO:0007669"/>
    <property type="project" value="TreeGrafter"/>
</dbReference>
<dbReference type="Gene3D" id="3.50.80.20">
    <property type="entry name" value="D-Ala-D-Ala carboxypeptidase C, peptidase S13"/>
    <property type="match status" value="1"/>
</dbReference>
<keyword evidence="4" id="KW-0645">Protease</keyword>
<dbReference type="EMBL" id="LKPO01000027">
    <property type="protein sequence ID" value="OLF87033.1"/>
    <property type="molecule type" value="Genomic_DNA"/>
</dbReference>
<dbReference type="InterPro" id="IPR000667">
    <property type="entry name" value="Peptidase_S13"/>
</dbReference>
<keyword evidence="3" id="KW-0732">Signal</keyword>